<organism evidence="2">
    <name type="scientific">Corbicula fluminea</name>
    <name type="common">Asian freshwater clam</name>
    <name type="synonym">Tellina fluminea</name>
    <dbReference type="NCBI Taxonomy" id="45949"/>
    <lineage>
        <taxon>Eukaryota</taxon>
        <taxon>Metazoa</taxon>
        <taxon>Spiralia</taxon>
        <taxon>Lophotrochozoa</taxon>
        <taxon>Mollusca</taxon>
        <taxon>Bivalvia</taxon>
        <taxon>Autobranchia</taxon>
        <taxon>Heteroconchia</taxon>
        <taxon>Euheterodonta</taxon>
        <taxon>Imparidentia</taxon>
        <taxon>Neoheterodontei</taxon>
        <taxon>Venerida</taxon>
        <taxon>Cyrenoidea</taxon>
        <taxon>Cyrenidae</taxon>
        <taxon>Corbicula</taxon>
    </lineage>
</organism>
<dbReference type="Gene3D" id="3.40.50.1460">
    <property type="match status" value="1"/>
</dbReference>
<evidence type="ECO:0000259" key="1">
    <source>
        <dbReference type="PROSITE" id="PS50207"/>
    </source>
</evidence>
<dbReference type="InterPro" id="IPR002138">
    <property type="entry name" value="Pept_C14_p10"/>
</dbReference>
<feature type="domain" description="Caspase family p10" evidence="1">
    <location>
        <begin position="187"/>
        <end position="278"/>
    </location>
</feature>
<dbReference type="Pfam" id="PF00656">
    <property type="entry name" value="Peptidase_C14"/>
    <property type="match status" value="1"/>
</dbReference>
<dbReference type="Gene3D" id="3.30.70.1470">
    <property type="entry name" value="Caspase-like"/>
    <property type="match status" value="1"/>
</dbReference>
<accession>A0A1P8SNL4</accession>
<proteinExistence type="evidence at transcript level"/>
<dbReference type="GO" id="GO:0006508">
    <property type="term" value="P:proteolysis"/>
    <property type="evidence" value="ECO:0007669"/>
    <property type="project" value="InterPro"/>
</dbReference>
<protein>
    <submittedName>
        <fullName evidence="2">Caspase 3</fullName>
    </submittedName>
</protein>
<dbReference type="SUPFAM" id="SSF52129">
    <property type="entry name" value="Caspase-like"/>
    <property type="match status" value="1"/>
</dbReference>
<dbReference type="AlphaFoldDB" id="A0A1P8SNL4"/>
<evidence type="ECO:0000313" key="2">
    <source>
        <dbReference type="EMBL" id="APY24035.1"/>
    </source>
</evidence>
<dbReference type="EMBL" id="KX279937">
    <property type="protein sequence ID" value="APY24035.1"/>
    <property type="molecule type" value="mRNA"/>
</dbReference>
<reference evidence="2" key="1">
    <citation type="submission" date="2016-05" db="EMBL/GenBank/DDBJ databases">
        <authorList>
            <person name="Lavstsen T."/>
            <person name="Jespersen J.S."/>
        </authorList>
    </citation>
    <scope>NUCLEOTIDE SEQUENCE</scope>
    <source>
        <tissue evidence="2">Visceral mass</tissue>
    </source>
</reference>
<dbReference type="GO" id="GO:0004197">
    <property type="term" value="F:cysteine-type endopeptidase activity"/>
    <property type="evidence" value="ECO:0007669"/>
    <property type="project" value="InterPro"/>
</dbReference>
<dbReference type="InterPro" id="IPR011600">
    <property type="entry name" value="Pept_C14_caspase"/>
</dbReference>
<sequence length="278" mass="32314">MSVFTAEDLSSDYYRSTGKMLVQVYSQYFPIYPPRSASDYDKRKEMKVVNEQIGIGYDIDSLYLKEFFTNKYKHRLNKDGKSRVDFFMNENLSFADLLKNITKRVNDVDYDCYVFIFLTFVDNNGRFQFNDPTFELGLQPFDKIVDKVKESNKTHGKPKVFVLQSDDLELLHEICYLKAAPMEEEIVKQKIPTDADRLVIQSTIPQKLAGGEVSFLIRAFVEAIQDNPEELDMLNLTTEINQKVKCMTEPMKEERKSKNMKELQVPITTSTLTKLLII</sequence>
<dbReference type="PROSITE" id="PS50207">
    <property type="entry name" value="CASPASE_P10"/>
    <property type="match status" value="1"/>
</dbReference>
<name>A0A1P8SNL4_CORFM</name>
<dbReference type="InterPro" id="IPR029030">
    <property type="entry name" value="Caspase-like_dom_sf"/>
</dbReference>